<accession>A0A382ZFW8</accession>
<evidence type="ECO:0000313" key="1">
    <source>
        <dbReference type="EMBL" id="SVD94427.1"/>
    </source>
</evidence>
<dbReference type="EMBL" id="UINC01183596">
    <property type="protein sequence ID" value="SVD94427.1"/>
    <property type="molecule type" value="Genomic_DNA"/>
</dbReference>
<sequence length="50" mass="6082">MKSEVDWLYLYTKTLRENQELKKQIRVLEEILRTHLPVVEANIIKKKNDN</sequence>
<reference evidence="1" key="1">
    <citation type="submission" date="2018-05" db="EMBL/GenBank/DDBJ databases">
        <authorList>
            <person name="Lanie J.A."/>
            <person name="Ng W.-L."/>
            <person name="Kazmierczak K.M."/>
            <person name="Andrzejewski T.M."/>
            <person name="Davidsen T.M."/>
            <person name="Wayne K.J."/>
            <person name="Tettelin H."/>
            <person name="Glass J.I."/>
            <person name="Rusch D."/>
            <person name="Podicherti R."/>
            <person name="Tsui H.-C.T."/>
            <person name="Winkler M.E."/>
        </authorList>
    </citation>
    <scope>NUCLEOTIDE SEQUENCE</scope>
</reference>
<proteinExistence type="predicted"/>
<name>A0A382ZFW8_9ZZZZ</name>
<protein>
    <submittedName>
        <fullName evidence="1">Uncharacterized protein</fullName>
    </submittedName>
</protein>
<organism evidence="1">
    <name type="scientific">marine metagenome</name>
    <dbReference type="NCBI Taxonomy" id="408172"/>
    <lineage>
        <taxon>unclassified sequences</taxon>
        <taxon>metagenomes</taxon>
        <taxon>ecological metagenomes</taxon>
    </lineage>
</organism>
<gene>
    <name evidence="1" type="ORF">METZ01_LOCUS447281</name>
</gene>
<dbReference type="AlphaFoldDB" id="A0A382ZFW8"/>